<feature type="transmembrane region" description="Helical" evidence="6">
    <location>
        <begin position="657"/>
        <end position="683"/>
    </location>
</feature>
<reference evidence="8 9" key="1">
    <citation type="submission" date="2018-09" db="EMBL/GenBank/DDBJ databases">
        <title>Novel species of Cryobacterium.</title>
        <authorList>
            <person name="Liu Q."/>
            <person name="Xin Y.-H."/>
        </authorList>
    </citation>
    <scope>NUCLEOTIDE SEQUENCE [LARGE SCALE GENOMIC DNA]</scope>
    <source>
        <strain evidence="8 9">Hh39</strain>
    </source>
</reference>
<name>A0A3A5MIG0_9MICO</name>
<dbReference type="EMBL" id="QZVS01000066">
    <property type="protein sequence ID" value="RJT89957.1"/>
    <property type="molecule type" value="Genomic_DNA"/>
</dbReference>
<keyword evidence="4 6" id="KW-1133">Transmembrane helix</keyword>
<dbReference type="InterPro" id="IPR038766">
    <property type="entry name" value="Membrane_comp_ABC_pdt"/>
</dbReference>
<evidence type="ECO:0000256" key="2">
    <source>
        <dbReference type="ARBA" id="ARBA00022475"/>
    </source>
</evidence>
<dbReference type="RefSeq" id="WP_119972661.1">
    <property type="nucleotide sequence ID" value="NZ_JBHSQA010000023.1"/>
</dbReference>
<feature type="transmembrane region" description="Helical" evidence="6">
    <location>
        <begin position="713"/>
        <end position="745"/>
    </location>
</feature>
<evidence type="ECO:0000256" key="6">
    <source>
        <dbReference type="SAM" id="Phobius"/>
    </source>
</evidence>
<feature type="transmembrane region" description="Helical" evidence="6">
    <location>
        <begin position="258"/>
        <end position="279"/>
    </location>
</feature>
<keyword evidence="2" id="KW-1003">Cell membrane</keyword>
<evidence type="ECO:0000313" key="9">
    <source>
        <dbReference type="Proteomes" id="UP000272015"/>
    </source>
</evidence>
<protein>
    <submittedName>
        <fullName evidence="8">ABC transporter permease</fullName>
    </submittedName>
</protein>
<evidence type="ECO:0000313" key="8">
    <source>
        <dbReference type="EMBL" id="RJT89957.1"/>
    </source>
</evidence>
<dbReference type="Pfam" id="PF02687">
    <property type="entry name" value="FtsX"/>
    <property type="match status" value="2"/>
</dbReference>
<dbReference type="Proteomes" id="UP000272015">
    <property type="component" value="Unassembled WGS sequence"/>
</dbReference>
<feature type="transmembrane region" description="Helical" evidence="6">
    <location>
        <begin position="757"/>
        <end position="779"/>
    </location>
</feature>
<dbReference type="GO" id="GO:0005886">
    <property type="term" value="C:plasma membrane"/>
    <property type="evidence" value="ECO:0007669"/>
    <property type="project" value="UniProtKB-SubCell"/>
</dbReference>
<feature type="domain" description="ABC3 transporter permease C-terminal" evidence="7">
    <location>
        <begin position="265"/>
        <end position="374"/>
    </location>
</feature>
<evidence type="ECO:0000256" key="5">
    <source>
        <dbReference type="ARBA" id="ARBA00023136"/>
    </source>
</evidence>
<keyword evidence="3 6" id="KW-0812">Transmembrane</keyword>
<dbReference type="PANTHER" id="PTHR30287">
    <property type="entry name" value="MEMBRANE COMPONENT OF PREDICTED ABC SUPERFAMILY METABOLITE UPTAKE TRANSPORTER"/>
    <property type="match status" value="1"/>
</dbReference>
<comment type="caution">
    <text evidence="8">The sequence shown here is derived from an EMBL/GenBank/DDBJ whole genome shotgun (WGS) entry which is preliminary data.</text>
</comment>
<sequence length="793" mass="84878">MYFKYTLNDLRKNRGVNISLLVVLALSAFLMASGAMVMERTLGSVNALFDQAKPPHFLQMHKGAYDEAALDAFATEHPEIDSWLIEDMVGYDSAAIAWARPGTTESGTLSESLIDNLFVTQNTEFDFLLDADSAIAQPADGETFVPVAYQQRFGLQTGDELRIRTDVGIEEFVIAGFVRDSQMASSLSSATRFLVSDADFERLLTSGGSPEIIVEYRLADPAQANDFQAVYESDQSLPKNGQAVTGDMIRIINAISDGLVAIALMFVSLLLISIALLNVRFVIRGTLQDEVHQIGAMKAIGLPDSTISGLYLSKYSAMTLIACIIGGGLAIVASQALTSGMQTSYATAPVTALTFLAPIAALTTVFFIVIAICRHVLRLINRVEVVSALVHGSTLDERQTARRAKRLARRVRRSAFASYGGGDLGRRISLVDLRTEAGQWVLLPLVFLLAVVLITLPTNLLTTFQSPKFVTYMGAPESDLRIDLQFSDDLEQVREDADAALAADSRLVQVRRFANELVETRGDEGWESMRVEVGDYSGDTIQYLRGGPPAAGEIALSVLNADRFGVDVDDAFTVRRDGSEVTLTVNGVYQDITSGGQTAKMAGGATGVVTGYLYYATTTAGQDPTVIASDYGDRFSAATVVPMGEYVSQTLSYVTIAFFNAAVLAVVFAIGVAALITTLNLTLRLAREKRRSGILSALGFSGSELAAQLRFKAILAVVIGTLLGVAVAATLGEALVGAAISLAGLGISSLAFIPNPLLVYVAYPLLLIVVGTISAVTVASRLRRGDTSAWLRA</sequence>
<feature type="transmembrane region" description="Helical" evidence="6">
    <location>
        <begin position="437"/>
        <end position="456"/>
    </location>
</feature>
<keyword evidence="9" id="KW-1185">Reference proteome</keyword>
<dbReference type="InterPro" id="IPR003838">
    <property type="entry name" value="ABC3_permease_C"/>
</dbReference>
<proteinExistence type="predicted"/>
<evidence type="ECO:0000256" key="3">
    <source>
        <dbReference type="ARBA" id="ARBA00022692"/>
    </source>
</evidence>
<comment type="subcellular location">
    <subcellularLocation>
        <location evidence="1">Cell membrane</location>
        <topology evidence="1">Multi-pass membrane protein</topology>
    </subcellularLocation>
</comment>
<dbReference type="OrthoDB" id="9766372at2"/>
<evidence type="ECO:0000256" key="4">
    <source>
        <dbReference type="ARBA" id="ARBA00022989"/>
    </source>
</evidence>
<dbReference type="AlphaFoldDB" id="A0A3A5MIG0"/>
<keyword evidence="5 6" id="KW-0472">Membrane</keyword>
<feature type="transmembrane region" description="Helical" evidence="6">
    <location>
        <begin position="350"/>
        <end position="373"/>
    </location>
</feature>
<gene>
    <name evidence="8" type="ORF">D6T64_05165</name>
</gene>
<evidence type="ECO:0000256" key="1">
    <source>
        <dbReference type="ARBA" id="ARBA00004651"/>
    </source>
</evidence>
<organism evidence="8 9">
    <name type="scientific">Cryobacterium melibiosiphilum</name>
    <dbReference type="NCBI Taxonomy" id="995039"/>
    <lineage>
        <taxon>Bacteria</taxon>
        <taxon>Bacillati</taxon>
        <taxon>Actinomycetota</taxon>
        <taxon>Actinomycetes</taxon>
        <taxon>Micrococcales</taxon>
        <taxon>Microbacteriaceae</taxon>
        <taxon>Cryobacterium</taxon>
    </lineage>
</organism>
<dbReference type="PANTHER" id="PTHR30287:SF2">
    <property type="entry name" value="BLL1001 PROTEIN"/>
    <property type="match status" value="1"/>
</dbReference>
<feature type="transmembrane region" description="Helical" evidence="6">
    <location>
        <begin position="317"/>
        <end position="338"/>
    </location>
</feature>
<feature type="domain" description="ABC3 transporter permease C-terminal" evidence="7">
    <location>
        <begin position="664"/>
        <end position="784"/>
    </location>
</feature>
<evidence type="ECO:0000259" key="7">
    <source>
        <dbReference type="Pfam" id="PF02687"/>
    </source>
</evidence>
<accession>A0A3A5MIG0</accession>